<reference evidence="1 2" key="1">
    <citation type="submission" date="2017-07" db="EMBL/GenBank/DDBJ databases">
        <title>Genome sequence of Streptomyces pluripotens MUSC 137T.</title>
        <authorList>
            <person name="Ser H.-L."/>
            <person name="Lee L.-H."/>
        </authorList>
    </citation>
    <scope>NUCLEOTIDE SEQUENCE [LARGE SCALE GENOMIC DNA]</scope>
    <source>
        <strain evidence="1 2">MUSC 137</strain>
    </source>
</reference>
<dbReference type="OrthoDB" id="3358602at2"/>
<keyword evidence="2" id="KW-1185">Reference proteome</keyword>
<dbReference type="EMBL" id="CP022433">
    <property type="protein sequence ID" value="ASN23285.1"/>
    <property type="molecule type" value="Genomic_DNA"/>
</dbReference>
<gene>
    <name evidence="1" type="ORF">LK07_03730</name>
</gene>
<proteinExistence type="predicted"/>
<evidence type="ECO:0008006" key="3">
    <source>
        <dbReference type="Google" id="ProtNLM"/>
    </source>
</evidence>
<dbReference type="Gene3D" id="3.40.50.1820">
    <property type="entry name" value="alpha/beta hydrolase"/>
    <property type="match status" value="1"/>
</dbReference>
<dbReference type="RefSeq" id="WP_043410392.1">
    <property type="nucleotide sequence ID" value="NZ_CP021080.1"/>
</dbReference>
<accession>A0A221NUR2</accession>
<evidence type="ECO:0000313" key="2">
    <source>
        <dbReference type="Proteomes" id="UP000031501"/>
    </source>
</evidence>
<dbReference type="InterPro" id="IPR029058">
    <property type="entry name" value="AB_hydrolase_fold"/>
</dbReference>
<organism evidence="1 2">
    <name type="scientific">Streptomyces pluripotens</name>
    <dbReference type="NCBI Taxonomy" id="1355015"/>
    <lineage>
        <taxon>Bacteria</taxon>
        <taxon>Bacillati</taxon>
        <taxon>Actinomycetota</taxon>
        <taxon>Actinomycetes</taxon>
        <taxon>Kitasatosporales</taxon>
        <taxon>Streptomycetaceae</taxon>
        <taxon>Streptomyces</taxon>
    </lineage>
</organism>
<name>A0A221NUR2_9ACTN</name>
<protein>
    <recommendedName>
        <fullName evidence="3">Thioesterase domain-containing protein</fullName>
    </recommendedName>
</protein>
<dbReference type="Proteomes" id="UP000031501">
    <property type="component" value="Chromosome"/>
</dbReference>
<sequence>MQAVVGTKPLCSRLSSGDGAAILVADFQPLTAAPRLSRLVGDVAAGHSVYQVDPRGALSGDRLYAALPDLADEAAGLFRAGESSAAPDRRVFVVAHCSSASLSLRIADRLAGEREVTAILVQPTWPDTDHVTEIFAEFQGKLGAGRRPCPDLDGDPRSCIAGMEQLMSEDLAAVAKRLGLGKAPLAFSELLVSYRTWLAFLLACRNDQPVKVPSDGVAISVLTDEPGFVLPGSVPERCRVTPPPPAQRADAVTSELATSVLGEVDGQTRDRHVSQKLRQAVSDGPVVFAEAESAQDGRH</sequence>
<dbReference type="AlphaFoldDB" id="A0A221NUR2"/>
<dbReference type="SUPFAM" id="SSF53474">
    <property type="entry name" value="alpha/beta-Hydrolases"/>
    <property type="match status" value="1"/>
</dbReference>
<dbReference type="KEGG" id="splu:LK06_002645"/>
<evidence type="ECO:0000313" key="1">
    <source>
        <dbReference type="EMBL" id="ASN23285.1"/>
    </source>
</evidence>
<dbReference type="STRING" id="1355015.LK06_002645"/>